<dbReference type="EMBL" id="JAFMOW010000066">
    <property type="protein sequence ID" value="MBU9857142.1"/>
    <property type="molecule type" value="Genomic_DNA"/>
</dbReference>
<keyword evidence="1" id="KW-0732">Signal</keyword>
<evidence type="ECO:0000313" key="3">
    <source>
        <dbReference type="Proteomes" id="UP000734343"/>
    </source>
</evidence>
<dbReference type="RefSeq" id="WP_217174310.1">
    <property type="nucleotide sequence ID" value="NZ_JAFMOW010000066.1"/>
</dbReference>
<comment type="caution">
    <text evidence="2">The sequence shown here is derived from an EMBL/GenBank/DDBJ whole genome shotgun (WGS) entry which is preliminary data.</text>
</comment>
<dbReference type="Proteomes" id="UP000734343">
    <property type="component" value="Unassembled WGS sequence"/>
</dbReference>
<gene>
    <name evidence="2" type="ORF">J1778_17870</name>
</gene>
<reference evidence="2 3" key="1">
    <citation type="submission" date="2021-03" db="EMBL/GenBank/DDBJ databases">
        <title>Five novel Rahnella species.</title>
        <authorList>
            <person name="Brady C."/>
            <person name="Asselin J."/>
            <person name="Beer S."/>
            <person name="Bruberg M.B."/>
            <person name="Crampton B."/>
            <person name="Venter S."/>
            <person name="Arnold D."/>
            <person name="Denman S."/>
        </authorList>
    </citation>
    <scope>NUCLEOTIDE SEQUENCE [LARGE SCALE GENOMIC DNA]</scope>
    <source>
        <strain evidence="2 3">H11b</strain>
    </source>
</reference>
<name>A0ABS6LYG4_9GAMM</name>
<sequence length="138" mass="15183">MKVVLIFLSLALISGTTHAKRCTVLYAETADLAFDNLDSWEAIQKNYVAYPQCDDGSIAEGNSEAIARILVDEWPENAKLQSLIIHDSGFEKYVVRHINSTLDTDDLHQIITLSSESCPAENKALCGKLIAAAKSEEK</sequence>
<protein>
    <submittedName>
        <fullName evidence="2">Uncharacterized protein</fullName>
    </submittedName>
</protein>
<keyword evidence="3" id="KW-1185">Reference proteome</keyword>
<feature type="chain" id="PRO_5047054233" evidence="1">
    <location>
        <begin position="20"/>
        <end position="138"/>
    </location>
</feature>
<proteinExistence type="predicted"/>
<evidence type="ECO:0000313" key="2">
    <source>
        <dbReference type="EMBL" id="MBU9857142.1"/>
    </source>
</evidence>
<evidence type="ECO:0000256" key="1">
    <source>
        <dbReference type="SAM" id="SignalP"/>
    </source>
</evidence>
<organism evidence="2 3">
    <name type="scientific">Rahnella bonaserana</name>
    <dbReference type="NCBI Taxonomy" id="2816248"/>
    <lineage>
        <taxon>Bacteria</taxon>
        <taxon>Pseudomonadati</taxon>
        <taxon>Pseudomonadota</taxon>
        <taxon>Gammaproteobacteria</taxon>
        <taxon>Enterobacterales</taxon>
        <taxon>Yersiniaceae</taxon>
        <taxon>Rahnella</taxon>
    </lineage>
</organism>
<feature type="signal peptide" evidence="1">
    <location>
        <begin position="1"/>
        <end position="19"/>
    </location>
</feature>
<accession>A0ABS6LYG4</accession>